<evidence type="ECO:0000256" key="6">
    <source>
        <dbReference type="ARBA" id="ARBA00022989"/>
    </source>
</evidence>
<keyword evidence="12" id="KW-1185">Reference proteome</keyword>
<feature type="transmembrane region" description="Helical" evidence="9">
    <location>
        <begin position="267"/>
        <end position="292"/>
    </location>
</feature>
<evidence type="ECO:0000256" key="9">
    <source>
        <dbReference type="SAM" id="Phobius"/>
    </source>
</evidence>
<evidence type="ECO:0000313" key="11">
    <source>
        <dbReference type="EMBL" id="RZT41352.1"/>
    </source>
</evidence>
<dbReference type="PANTHER" id="PTHR48090:SF1">
    <property type="entry name" value="PROPHAGE BACTOPRENOL GLUCOSYL TRANSFERASE HOMOLOG"/>
    <property type="match status" value="1"/>
</dbReference>
<evidence type="ECO:0000256" key="7">
    <source>
        <dbReference type="ARBA" id="ARBA00023136"/>
    </source>
</evidence>
<dbReference type="SUPFAM" id="SSF53448">
    <property type="entry name" value="Nucleotide-diphospho-sugar transferases"/>
    <property type="match status" value="1"/>
</dbReference>
<gene>
    <name evidence="11" type="ORF">EV147_0339</name>
</gene>
<evidence type="ECO:0000256" key="3">
    <source>
        <dbReference type="ARBA" id="ARBA00022676"/>
    </source>
</evidence>
<evidence type="ECO:0000313" key="12">
    <source>
        <dbReference type="Proteomes" id="UP000291078"/>
    </source>
</evidence>
<keyword evidence="7 9" id="KW-0472">Membrane</keyword>
<evidence type="ECO:0000256" key="2">
    <source>
        <dbReference type="ARBA" id="ARBA00022475"/>
    </source>
</evidence>
<feature type="transmembrane region" description="Helical" evidence="9">
    <location>
        <begin position="234"/>
        <end position="255"/>
    </location>
</feature>
<dbReference type="EMBL" id="SGXM01000001">
    <property type="protein sequence ID" value="RZT41352.1"/>
    <property type="molecule type" value="Genomic_DNA"/>
</dbReference>
<organism evidence="11 12">
    <name type="scientific">Cupriavidus agavae</name>
    <dbReference type="NCBI Taxonomy" id="1001822"/>
    <lineage>
        <taxon>Bacteria</taxon>
        <taxon>Pseudomonadati</taxon>
        <taxon>Pseudomonadota</taxon>
        <taxon>Betaproteobacteria</taxon>
        <taxon>Burkholderiales</taxon>
        <taxon>Burkholderiaceae</taxon>
        <taxon>Cupriavidus</taxon>
    </lineage>
</organism>
<dbReference type="InterPro" id="IPR001173">
    <property type="entry name" value="Glyco_trans_2-like"/>
</dbReference>
<evidence type="ECO:0000256" key="1">
    <source>
        <dbReference type="ARBA" id="ARBA00004651"/>
    </source>
</evidence>
<keyword evidence="3" id="KW-0328">Glycosyltransferase</keyword>
<dbReference type="Proteomes" id="UP000291078">
    <property type="component" value="Unassembled WGS sequence"/>
</dbReference>
<keyword evidence="2" id="KW-1003">Cell membrane</keyword>
<dbReference type="Gene3D" id="3.90.550.10">
    <property type="entry name" value="Spore Coat Polysaccharide Biosynthesis Protein SpsA, Chain A"/>
    <property type="match status" value="1"/>
</dbReference>
<keyword evidence="5 9" id="KW-0812">Transmembrane</keyword>
<dbReference type="FunFam" id="3.90.550.10:FF:000079">
    <property type="entry name" value="Probable glycosyl transferase"/>
    <property type="match status" value="1"/>
</dbReference>
<evidence type="ECO:0000256" key="4">
    <source>
        <dbReference type="ARBA" id="ARBA00022679"/>
    </source>
</evidence>
<keyword evidence="6 9" id="KW-1133">Transmembrane helix</keyword>
<evidence type="ECO:0000259" key="10">
    <source>
        <dbReference type="Pfam" id="PF00535"/>
    </source>
</evidence>
<dbReference type="RefSeq" id="WP_130389398.1">
    <property type="nucleotide sequence ID" value="NZ_SGXM01000001.1"/>
</dbReference>
<feature type="domain" description="Glycosyltransferase 2-like" evidence="10">
    <location>
        <begin position="9"/>
        <end position="171"/>
    </location>
</feature>
<reference evidence="11 12" key="1">
    <citation type="journal article" date="2015" name="Stand. Genomic Sci.">
        <title>Genomic Encyclopedia of Bacterial and Archaeal Type Strains, Phase III: the genomes of soil and plant-associated and newly described type strains.</title>
        <authorList>
            <person name="Whitman W.B."/>
            <person name="Woyke T."/>
            <person name="Klenk H.P."/>
            <person name="Zhou Y."/>
            <person name="Lilburn T.G."/>
            <person name="Beck B.J."/>
            <person name="De Vos P."/>
            <person name="Vandamme P."/>
            <person name="Eisen J.A."/>
            <person name="Garrity G."/>
            <person name="Hugenholtz P."/>
            <person name="Kyrpides N.C."/>
        </authorList>
    </citation>
    <scope>NUCLEOTIDE SEQUENCE [LARGE SCALE GENOMIC DNA]</scope>
    <source>
        <strain evidence="11 12">ASC-9842</strain>
    </source>
</reference>
<sequence length="316" mass="35551">MTPPNRLVSIVVPFYNEGQGADAFYAAITPVFDRVPDCDFEVVCVDDGSRDDTLQRLIGLVERDKRFRTIELSRNFGKEAALTAGIDAARGDAVIPIDADLQDPPMLIPELIAEWQRGSEVVLARRADRTSDSFIKRKSAEFFYRSHNHLSTIKIPENVGDFRLMDRVAVDALKALPEQQRFMKGLFAWIGFRTSVVDYTRHQRAVGDTKFSGWKLWNLALEGITSFSTAPLKLWTYVGLAGAMLTLLYGAYIVFRTIVHGVDVPGYASLLVAVLFLGSVQLIGIGVLGEYVGRIYMESKRRPSYIVRKRHERDEN</sequence>
<comment type="subcellular location">
    <subcellularLocation>
        <location evidence="1">Cell membrane</location>
        <topology evidence="1">Multi-pass membrane protein</topology>
    </subcellularLocation>
</comment>
<dbReference type="OrthoDB" id="9811884at2"/>
<dbReference type="InterPro" id="IPR050256">
    <property type="entry name" value="Glycosyltransferase_2"/>
</dbReference>
<dbReference type="CDD" id="cd04187">
    <property type="entry name" value="DPM1_like_bac"/>
    <property type="match status" value="1"/>
</dbReference>
<dbReference type="Pfam" id="PF00535">
    <property type="entry name" value="Glycos_transf_2"/>
    <property type="match status" value="1"/>
</dbReference>
<dbReference type="PANTHER" id="PTHR48090">
    <property type="entry name" value="UNDECAPRENYL-PHOSPHATE 4-DEOXY-4-FORMAMIDO-L-ARABINOSE TRANSFERASE-RELATED"/>
    <property type="match status" value="1"/>
</dbReference>
<evidence type="ECO:0000256" key="5">
    <source>
        <dbReference type="ARBA" id="ARBA00022692"/>
    </source>
</evidence>
<dbReference type="AlphaFoldDB" id="A0A4Q7S7J4"/>
<dbReference type="GO" id="GO:0005886">
    <property type="term" value="C:plasma membrane"/>
    <property type="evidence" value="ECO:0007669"/>
    <property type="project" value="UniProtKB-SubCell"/>
</dbReference>
<name>A0A4Q7S7J4_9BURK</name>
<protein>
    <submittedName>
        <fullName evidence="11">Glycosyltransferase involved in cell wall biosynthesis</fullName>
    </submittedName>
</protein>
<keyword evidence="4 11" id="KW-0808">Transferase</keyword>
<evidence type="ECO:0000256" key="8">
    <source>
        <dbReference type="ARBA" id="ARBA00038152"/>
    </source>
</evidence>
<comment type="similarity">
    <text evidence="8">Belongs to the glycosyltransferase 2 family. GtrB subfamily.</text>
</comment>
<dbReference type="InterPro" id="IPR029044">
    <property type="entry name" value="Nucleotide-diphossugar_trans"/>
</dbReference>
<proteinExistence type="inferred from homology"/>
<comment type="caution">
    <text evidence="11">The sequence shown here is derived from an EMBL/GenBank/DDBJ whole genome shotgun (WGS) entry which is preliminary data.</text>
</comment>
<dbReference type="GO" id="GO:0016757">
    <property type="term" value="F:glycosyltransferase activity"/>
    <property type="evidence" value="ECO:0007669"/>
    <property type="project" value="UniProtKB-KW"/>
</dbReference>
<accession>A0A4Q7S7J4</accession>